<evidence type="ECO:0000313" key="3">
    <source>
        <dbReference type="Proteomes" id="UP000177300"/>
    </source>
</evidence>
<dbReference type="PANTHER" id="PTHR43190">
    <property type="entry name" value="N-ACETYL-D-GLUCOSAMINE KINASE"/>
    <property type="match status" value="1"/>
</dbReference>
<dbReference type="AlphaFoldDB" id="A0A1F5ID80"/>
<dbReference type="InterPro" id="IPR043129">
    <property type="entry name" value="ATPase_NBD"/>
</dbReference>
<evidence type="ECO:0000259" key="1">
    <source>
        <dbReference type="Pfam" id="PF01869"/>
    </source>
</evidence>
<protein>
    <recommendedName>
        <fullName evidence="1">ATPase BadF/BadG/BcrA/BcrD type domain-containing protein</fullName>
    </recommendedName>
</protein>
<comment type="caution">
    <text evidence="2">The sequence shown here is derived from an EMBL/GenBank/DDBJ whole genome shotgun (WGS) entry which is preliminary data.</text>
</comment>
<accession>A0A1F5ID80</accession>
<dbReference type="InterPro" id="IPR052519">
    <property type="entry name" value="Euk-type_GlcNAc_Kinase"/>
</dbReference>
<dbReference type="Gene3D" id="3.30.420.40">
    <property type="match status" value="2"/>
</dbReference>
<evidence type="ECO:0000313" key="2">
    <source>
        <dbReference type="EMBL" id="OGE14336.1"/>
    </source>
</evidence>
<sequence>MSTKKYFIGVDGGSTKTEAVLIDENKKEMGRGLTAGSNADIFGLSESVDRVFAAIEQACAGKNSNITGACLAIAGIDTKKGKSIWEQAIKNHYSFSKYLNKKPFVVNDSLAALRSGTTAENAIVIIAGTGSNCFGRNEKGEEAKSGGVDYILSDEGSGYNIGLRILKRITQSIDGRNDKTILKDLLFRKLNISSFSKLVSQVYEKPWNKADIASIAPLAEKAAEKEDKVAKEIIERAAHDLGIMIKAVANKLQLKNKQYEIVTAGSVFNIQTILMIHLKEDIKQFSPKAILVKPHIDSATAAAYLAMEQTQ</sequence>
<dbReference type="Pfam" id="PF01869">
    <property type="entry name" value="BcrAD_BadFG"/>
    <property type="match status" value="1"/>
</dbReference>
<organism evidence="2 3">
    <name type="scientific">Candidatus Curtissbacteria bacterium RIFCSPLOWO2_12_FULL_38_9</name>
    <dbReference type="NCBI Taxonomy" id="1797735"/>
    <lineage>
        <taxon>Bacteria</taxon>
        <taxon>Candidatus Curtissiibacteriota</taxon>
    </lineage>
</organism>
<dbReference type="EMBL" id="MFBY01000001">
    <property type="protein sequence ID" value="OGE14336.1"/>
    <property type="molecule type" value="Genomic_DNA"/>
</dbReference>
<dbReference type="InterPro" id="IPR002731">
    <property type="entry name" value="ATPase_BadF"/>
</dbReference>
<dbReference type="CDD" id="cd24007">
    <property type="entry name" value="ASKHA_NBD_eukNAGK-like"/>
    <property type="match status" value="1"/>
</dbReference>
<reference evidence="2 3" key="1">
    <citation type="journal article" date="2016" name="Nat. Commun.">
        <title>Thousands of microbial genomes shed light on interconnected biogeochemical processes in an aquifer system.</title>
        <authorList>
            <person name="Anantharaman K."/>
            <person name="Brown C.T."/>
            <person name="Hug L.A."/>
            <person name="Sharon I."/>
            <person name="Castelle C.J."/>
            <person name="Probst A.J."/>
            <person name="Thomas B.C."/>
            <person name="Singh A."/>
            <person name="Wilkins M.J."/>
            <person name="Karaoz U."/>
            <person name="Brodie E.L."/>
            <person name="Williams K.H."/>
            <person name="Hubbard S.S."/>
            <person name="Banfield J.F."/>
        </authorList>
    </citation>
    <scope>NUCLEOTIDE SEQUENCE [LARGE SCALE GENOMIC DNA]</scope>
</reference>
<dbReference type="Proteomes" id="UP000177300">
    <property type="component" value="Unassembled WGS sequence"/>
</dbReference>
<gene>
    <name evidence="2" type="ORF">A3G14_05205</name>
</gene>
<name>A0A1F5ID80_9BACT</name>
<dbReference type="SUPFAM" id="SSF53067">
    <property type="entry name" value="Actin-like ATPase domain"/>
    <property type="match status" value="2"/>
</dbReference>
<dbReference type="PANTHER" id="PTHR43190:SF3">
    <property type="entry name" value="N-ACETYL-D-GLUCOSAMINE KINASE"/>
    <property type="match status" value="1"/>
</dbReference>
<proteinExistence type="predicted"/>
<feature type="domain" description="ATPase BadF/BadG/BcrA/BcrD type" evidence="1">
    <location>
        <begin position="8"/>
        <end position="305"/>
    </location>
</feature>